<keyword evidence="3 6" id="KW-0378">Hydrolase</keyword>
<dbReference type="EMBL" id="HBIM01018899">
    <property type="protein sequence ID" value="CAE0417496.1"/>
    <property type="molecule type" value="Transcribed_RNA"/>
</dbReference>
<dbReference type="SUPFAM" id="SSF54001">
    <property type="entry name" value="Cysteine proteinases"/>
    <property type="match status" value="1"/>
</dbReference>
<evidence type="ECO:0000256" key="1">
    <source>
        <dbReference type="ARBA" id="ARBA00007623"/>
    </source>
</evidence>
<protein>
    <recommendedName>
        <fullName evidence="8">Calpain catalytic domain-containing protein</fullName>
    </recommendedName>
</protein>
<feature type="compositionally biased region" description="Basic and acidic residues" evidence="7">
    <location>
        <begin position="69"/>
        <end position="92"/>
    </location>
</feature>
<evidence type="ECO:0000256" key="3">
    <source>
        <dbReference type="ARBA" id="ARBA00022801"/>
    </source>
</evidence>
<evidence type="ECO:0000256" key="7">
    <source>
        <dbReference type="SAM" id="MobiDB-lite"/>
    </source>
</evidence>
<gene>
    <name evidence="9" type="ORF">ACOF00016_LOCUS14414</name>
</gene>
<keyword evidence="2 6" id="KW-0645">Protease</keyword>
<keyword evidence="4 6" id="KW-0788">Thiol protease</keyword>
<sequence>MGSCQSTPEDMPEDVPPPSVTPKRESQPYGSADTPKSKENVAPRPPEGPLASKSKEKSSSKNKGKSSSKGKDKKSESKSDKSSSSSKSDKKPSASSTTLVIKNSTNGAGGYDSSSWKLKKQQFYGSTTFKELGKKEIVQGKSVQEGIEMFKSNPEKYVAMIYQTNMVTDRWPANQCQFVLQHRKGTTNYGPKNVSPDGNQTILMFEYERLPPFPGNILPKQYRDKWTDTMTHNGQMLHTEYRLPILPGRGMGVCDDPHLKIIGDVDPSDIHQGAVGNCWLLSGISALAEFDGAIKKLFRKTKKLDQRPFDEPNMYTVTLWDLATWKEVDYKIDERLCAAPPGSGQLQLLASKPSEDSELWVCYLEKALAIHCGGWDKITGGQCTHAWSLLTGCKEQYTIRINPETGKYACYAKFNPNIGKWAPHANSPHDCEKTMWRCPWPRVGGGGDLDKEFTADELFKKMCAWDEENYIVGAGTGGTSDKNKTDGMVDNHAYSVISTHRNVAGTKICLFKVRNPWGSGEIEDGEFDDDGPGWDKYPQVKKEINPVAADDGIFYLTKDEFFKYYSTIYLSASNMTDFLED</sequence>
<evidence type="ECO:0000256" key="5">
    <source>
        <dbReference type="PIRSR" id="PIRSR622684-1"/>
    </source>
</evidence>
<dbReference type="SMART" id="SM00230">
    <property type="entry name" value="CysPc"/>
    <property type="match status" value="1"/>
</dbReference>
<dbReference type="Pfam" id="PF00648">
    <property type="entry name" value="Peptidase_C2"/>
    <property type="match status" value="1"/>
</dbReference>
<dbReference type="GO" id="GO:0004198">
    <property type="term" value="F:calcium-dependent cysteine-type endopeptidase activity"/>
    <property type="evidence" value="ECO:0007669"/>
    <property type="project" value="InterPro"/>
</dbReference>
<feature type="active site" evidence="5 6">
    <location>
        <position position="492"/>
    </location>
</feature>
<feature type="active site" evidence="5 6">
    <location>
        <position position="515"/>
    </location>
</feature>
<dbReference type="PROSITE" id="PS00139">
    <property type="entry name" value="THIOL_PROTEASE_CYS"/>
    <property type="match status" value="1"/>
</dbReference>
<feature type="region of interest" description="Disordered" evidence="7">
    <location>
        <begin position="1"/>
        <end position="114"/>
    </location>
</feature>
<accession>A0A7S3LB58</accession>
<dbReference type="Gene3D" id="3.90.70.10">
    <property type="entry name" value="Cysteine proteinases"/>
    <property type="match status" value="1"/>
</dbReference>
<organism evidence="9">
    <name type="scientific">Amphora coffeiformis</name>
    <dbReference type="NCBI Taxonomy" id="265554"/>
    <lineage>
        <taxon>Eukaryota</taxon>
        <taxon>Sar</taxon>
        <taxon>Stramenopiles</taxon>
        <taxon>Ochrophyta</taxon>
        <taxon>Bacillariophyta</taxon>
        <taxon>Bacillariophyceae</taxon>
        <taxon>Bacillariophycidae</taxon>
        <taxon>Thalassiophysales</taxon>
        <taxon>Catenulaceae</taxon>
        <taxon>Amphora</taxon>
    </lineage>
</organism>
<dbReference type="InterPro" id="IPR001300">
    <property type="entry name" value="Peptidase_C2_calpain_cat"/>
</dbReference>
<feature type="domain" description="Calpain catalytic" evidence="8">
    <location>
        <begin position="204"/>
        <end position="574"/>
    </location>
</feature>
<evidence type="ECO:0000256" key="2">
    <source>
        <dbReference type="ARBA" id="ARBA00022670"/>
    </source>
</evidence>
<evidence type="ECO:0000256" key="4">
    <source>
        <dbReference type="ARBA" id="ARBA00022807"/>
    </source>
</evidence>
<dbReference type="PANTHER" id="PTHR10183:SF379">
    <property type="entry name" value="CALPAIN-5"/>
    <property type="match status" value="1"/>
</dbReference>
<dbReference type="InterPro" id="IPR000169">
    <property type="entry name" value="Pept_cys_AS"/>
</dbReference>
<dbReference type="InterPro" id="IPR038765">
    <property type="entry name" value="Papain-like_cys_pep_sf"/>
</dbReference>
<dbReference type="AlphaFoldDB" id="A0A7S3LB58"/>
<evidence type="ECO:0000259" key="8">
    <source>
        <dbReference type="PROSITE" id="PS50203"/>
    </source>
</evidence>
<proteinExistence type="inferred from homology"/>
<dbReference type="GO" id="GO:0006508">
    <property type="term" value="P:proteolysis"/>
    <property type="evidence" value="ECO:0007669"/>
    <property type="project" value="UniProtKB-KW"/>
</dbReference>
<dbReference type="InterPro" id="IPR022684">
    <property type="entry name" value="Calpain_cysteine_protease"/>
</dbReference>
<dbReference type="PRINTS" id="PR00704">
    <property type="entry name" value="CALPAIN"/>
</dbReference>
<reference evidence="9" key="1">
    <citation type="submission" date="2021-01" db="EMBL/GenBank/DDBJ databases">
        <authorList>
            <person name="Corre E."/>
            <person name="Pelletier E."/>
            <person name="Niang G."/>
            <person name="Scheremetjew M."/>
            <person name="Finn R."/>
            <person name="Kale V."/>
            <person name="Holt S."/>
            <person name="Cochrane G."/>
            <person name="Meng A."/>
            <person name="Brown T."/>
            <person name="Cohen L."/>
        </authorList>
    </citation>
    <scope>NUCLEOTIDE SEQUENCE</scope>
    <source>
        <strain evidence="9">CCMP127</strain>
    </source>
</reference>
<feature type="compositionally biased region" description="Polar residues" evidence="7">
    <location>
        <begin position="97"/>
        <end position="114"/>
    </location>
</feature>
<evidence type="ECO:0000256" key="6">
    <source>
        <dbReference type="PROSITE-ProRule" id="PRU00239"/>
    </source>
</evidence>
<feature type="active site" evidence="5 6">
    <location>
        <position position="278"/>
    </location>
</feature>
<dbReference type="PROSITE" id="PS50203">
    <property type="entry name" value="CALPAIN_CAT"/>
    <property type="match status" value="1"/>
</dbReference>
<evidence type="ECO:0000313" key="9">
    <source>
        <dbReference type="EMBL" id="CAE0417496.1"/>
    </source>
</evidence>
<comment type="similarity">
    <text evidence="1">Belongs to the peptidase C2 family.</text>
</comment>
<name>A0A7S3LB58_9STRA</name>
<dbReference type="PANTHER" id="PTHR10183">
    <property type="entry name" value="CALPAIN"/>
    <property type="match status" value="1"/>
</dbReference>